<dbReference type="GeneID" id="94831856"/>
<comment type="caution">
    <text evidence="1">The sequence shown here is derived from an EMBL/GenBank/DDBJ whole genome shotgun (WGS) entry which is preliminary data.</text>
</comment>
<dbReference type="SUPFAM" id="SSF48371">
    <property type="entry name" value="ARM repeat"/>
    <property type="match status" value="1"/>
</dbReference>
<evidence type="ECO:0000313" key="1">
    <source>
        <dbReference type="EMBL" id="OHT16280.1"/>
    </source>
</evidence>
<dbReference type="InterPro" id="IPR016024">
    <property type="entry name" value="ARM-type_fold"/>
</dbReference>
<dbReference type="Gene3D" id="1.25.10.10">
    <property type="entry name" value="Leucine-rich Repeat Variant"/>
    <property type="match status" value="3"/>
</dbReference>
<gene>
    <name evidence="1" type="ORF">TRFO_13285</name>
</gene>
<name>A0A1J4KZJ1_9EUKA</name>
<dbReference type="AlphaFoldDB" id="A0A1J4KZJ1"/>
<organism evidence="1 2">
    <name type="scientific">Tritrichomonas foetus</name>
    <dbReference type="NCBI Taxonomy" id="1144522"/>
    <lineage>
        <taxon>Eukaryota</taxon>
        <taxon>Metamonada</taxon>
        <taxon>Parabasalia</taxon>
        <taxon>Tritrichomonadida</taxon>
        <taxon>Tritrichomonadidae</taxon>
        <taxon>Tritrichomonas</taxon>
    </lineage>
</organism>
<evidence type="ECO:0000313" key="2">
    <source>
        <dbReference type="Proteomes" id="UP000179807"/>
    </source>
</evidence>
<dbReference type="Proteomes" id="UP000179807">
    <property type="component" value="Unassembled WGS sequence"/>
</dbReference>
<sequence>MEGAENIIIQCYQQMSDPNPEIAQAAVNQLNTLFENPQIISVLLNIAANVPNQRYKDYSIVNFSASIRRHQINLPTEFILGLKPQLVHLLQTDINLNSKKIICDQLYTWDFQYSKSGFGTDFIVIASQMLQSPQLEAAGFYFISKILDYQSLPNFTPNLVQHLYQLCSKYLASPDFELRKISYGFLQQLFSVTDLFNQMIGSFEPIAQQLLQHFHLLFTTNQDPSEATEIFNVFSAMMSYLDEYFYNTFMPIITELKTMLLNPNVDSMIRISSTCLLVVACEIFPDVINSQIDDFIMTLAQFTIELVSTEGDQDLLTTPSEFYLKVAESLLEETDPFDILNIFMQTVQKLGTTNNPVSIMIIFMIFDSLSAICIEPMVEQFEQFEIFINNALQSNNPTLVESAASFMKTICKESPTISYRLLDTFEPILLNFVVSDIVVDTLTSIYDLSDKVPQNYQNSLQVLLNQLTTNSANPIHVEKIVEAISYLVLNVERIEDEIFTTVRPFLLQLLQSGVDGLNSAIFCFSAFAHSSPVLVKNDLASLADAINSALQMNDLRLNNNCANAITNLIDMLPQSFGQYCPQLLPSLISIFDNDNLSPQLNDDDNDNDDNPENLEFMEKLQYYTAMRCDILTAITTIFNTFPKELESQADLIAERVIKSLHALDESVEILTGAYNASRELVPGFLKINKDPSQIIEQLLESSNMFDDVDTIVSFWDTIAVIITSCGRPLLDKYGESIFQTLLNIFNHKEAYSKTKKRFELRKELIRPITKVVSRFFVDFGAGGAQYAQAGIDFLKNIVKTTKNAAGLAARTISNIIKVYAPQLNNLINETLGLVSALVTSKNDENREAAFDTINTLLYLNSSSIQNQVPQIIQSTFDVIVNNTKYSNLLIESAVALWCSCVMVYKVQITQEQLECVLNYFPPSSNSVLLEYSASFAVYAANQWPSVFTAEELMCTAIAVFASDDYVMRVIPPENGSFLASVLSSTPQEKIIENIRSDENQLLKIQRHVAQFS</sequence>
<dbReference type="EMBL" id="MLAK01000123">
    <property type="protein sequence ID" value="OHT16280.1"/>
    <property type="molecule type" value="Genomic_DNA"/>
</dbReference>
<dbReference type="InterPro" id="IPR011989">
    <property type="entry name" value="ARM-like"/>
</dbReference>
<accession>A0A1J4KZJ1</accession>
<keyword evidence="2" id="KW-1185">Reference proteome</keyword>
<proteinExistence type="predicted"/>
<reference evidence="1" key="1">
    <citation type="submission" date="2016-10" db="EMBL/GenBank/DDBJ databases">
        <authorList>
            <person name="Benchimol M."/>
            <person name="Almeida L.G."/>
            <person name="Vasconcelos A.T."/>
            <person name="Perreira-Neves A."/>
            <person name="Rosa I.A."/>
            <person name="Tasca T."/>
            <person name="Bogo M.R."/>
            <person name="de Souza W."/>
        </authorList>
    </citation>
    <scope>NUCLEOTIDE SEQUENCE [LARGE SCALE GENOMIC DNA]</scope>
    <source>
        <strain evidence="1">K</strain>
    </source>
</reference>
<protein>
    <recommendedName>
        <fullName evidence="3">Importin N-terminal domain-containing protein</fullName>
    </recommendedName>
</protein>
<dbReference type="VEuPathDB" id="TrichDB:TRFO_13285"/>
<dbReference type="RefSeq" id="XP_068369416.1">
    <property type="nucleotide sequence ID" value="XM_068497152.1"/>
</dbReference>
<evidence type="ECO:0008006" key="3">
    <source>
        <dbReference type="Google" id="ProtNLM"/>
    </source>
</evidence>
<dbReference type="OrthoDB" id="10613038at2759"/>